<dbReference type="CDD" id="cd17728">
    <property type="entry name" value="BRCT_TopBP1_rpt8"/>
    <property type="match status" value="1"/>
</dbReference>
<evidence type="ECO:0000256" key="4">
    <source>
        <dbReference type="ARBA" id="ARBA00004647"/>
    </source>
</evidence>
<protein>
    <recommendedName>
        <fullName evidence="15">DNA topoisomerase 2-binding protein 1</fullName>
    </recommendedName>
    <alternativeName>
        <fullName evidence="16">DNA topoisomerase II-beta-binding protein 1</fullName>
    </alternativeName>
    <alternativeName>
        <fullName evidence="17">DNA topoisomerase II-binding protein 1</fullName>
    </alternativeName>
</protein>
<dbReference type="FunFam" id="3.40.50.10190:FF:000033">
    <property type="entry name" value="DNA topoisomerase II binding protein 1"/>
    <property type="match status" value="1"/>
</dbReference>
<dbReference type="SMART" id="SM00292">
    <property type="entry name" value="BRCT"/>
    <property type="match status" value="9"/>
</dbReference>
<proteinExistence type="inferred from homology"/>
<keyword evidence="12" id="KW-0206">Cytoskeleton</keyword>
<dbReference type="SUPFAM" id="SSF52113">
    <property type="entry name" value="BRCT domain"/>
    <property type="match status" value="6"/>
</dbReference>
<feature type="compositionally biased region" description="Low complexity" evidence="18">
    <location>
        <begin position="1024"/>
        <end position="1038"/>
    </location>
</feature>
<dbReference type="GeneTree" id="ENSGT00940000157001"/>
<evidence type="ECO:0000256" key="15">
    <source>
        <dbReference type="ARBA" id="ARBA00071927"/>
    </source>
</evidence>
<evidence type="ECO:0000259" key="19">
    <source>
        <dbReference type="PROSITE" id="PS50172"/>
    </source>
</evidence>
<dbReference type="PROSITE" id="PS50172">
    <property type="entry name" value="BRCT"/>
    <property type="match status" value="7"/>
</dbReference>
<feature type="compositionally biased region" description="Polar residues" evidence="18">
    <location>
        <begin position="294"/>
        <end position="310"/>
    </location>
</feature>
<evidence type="ECO:0000256" key="7">
    <source>
        <dbReference type="ARBA" id="ARBA00022553"/>
    </source>
</evidence>
<accession>G3WED9</accession>
<dbReference type="FunFam" id="3.40.50.10190:FF:000028">
    <property type="entry name" value="DNA topoisomerase 2-binding protein 1 isoform X1"/>
    <property type="match status" value="1"/>
</dbReference>
<comment type="similarity">
    <text evidence="14">Belongs to the TOPBP1 family.</text>
</comment>
<dbReference type="FunFam" id="3.40.50.10190:FF:000023">
    <property type="entry name" value="DNA topoisomerase II binding protein 1"/>
    <property type="match status" value="1"/>
</dbReference>
<feature type="domain" description="BRCT" evidence="19">
    <location>
        <begin position="1313"/>
        <end position="1410"/>
    </location>
</feature>
<feature type="domain" description="BRCT" evidence="19">
    <location>
        <begin position="339"/>
        <end position="429"/>
    </location>
</feature>
<organism evidence="20 21">
    <name type="scientific">Sarcophilus harrisii</name>
    <name type="common">Tasmanian devil</name>
    <name type="synonym">Sarcophilus laniarius</name>
    <dbReference type="NCBI Taxonomy" id="9305"/>
    <lineage>
        <taxon>Eukaryota</taxon>
        <taxon>Metazoa</taxon>
        <taxon>Chordata</taxon>
        <taxon>Craniata</taxon>
        <taxon>Vertebrata</taxon>
        <taxon>Euteleostomi</taxon>
        <taxon>Mammalia</taxon>
        <taxon>Metatheria</taxon>
        <taxon>Dasyuromorphia</taxon>
        <taxon>Dasyuridae</taxon>
        <taxon>Sarcophilus</taxon>
    </lineage>
</organism>
<dbReference type="CDD" id="cd17749">
    <property type="entry name" value="BRCT_TopBP1_rpt4"/>
    <property type="match status" value="1"/>
</dbReference>
<dbReference type="CDD" id="cd17737">
    <property type="entry name" value="BRCT_TopBP1_rpt1"/>
    <property type="match status" value="1"/>
</dbReference>
<evidence type="ECO:0000256" key="1">
    <source>
        <dbReference type="ARBA" id="ARBA00004123"/>
    </source>
</evidence>
<dbReference type="GO" id="GO:0033314">
    <property type="term" value="P:mitotic DNA replication checkpoint signaling"/>
    <property type="evidence" value="ECO:0007669"/>
    <property type="project" value="TreeGrafter"/>
</dbReference>
<dbReference type="InterPro" id="IPR059215">
    <property type="entry name" value="BRCT2_TopBP1-like"/>
</dbReference>
<dbReference type="CDD" id="cd17727">
    <property type="entry name" value="BRCT_TopBP1_rpt6"/>
    <property type="match status" value="1"/>
</dbReference>
<keyword evidence="5" id="KW-0158">Chromosome</keyword>
<gene>
    <name evidence="20" type="primary">TOPBP1</name>
</gene>
<feature type="domain" description="BRCT" evidence="19">
    <location>
        <begin position="120"/>
        <end position="173"/>
    </location>
</feature>
<dbReference type="PANTHER" id="PTHR13561">
    <property type="entry name" value="DNA REPLICATION REGULATOR DPB11-RELATED"/>
    <property type="match status" value="1"/>
</dbReference>
<dbReference type="Proteomes" id="UP000007648">
    <property type="component" value="Unassembled WGS sequence"/>
</dbReference>
<keyword evidence="10" id="KW-0238">DNA-binding</keyword>
<dbReference type="FunFam" id="3.40.50.10190:FF:000020">
    <property type="entry name" value="DNA topoisomerase II binding protein 1"/>
    <property type="match status" value="1"/>
</dbReference>
<dbReference type="Pfam" id="PF23294">
    <property type="entry name" value="BRCT_TopB1_SLF1"/>
    <property type="match status" value="1"/>
</dbReference>
<dbReference type="FunFam" id="3.40.50.10190:FF:000010">
    <property type="entry name" value="DNA topoisomerase II binding protein 1"/>
    <property type="match status" value="1"/>
</dbReference>
<dbReference type="PANTHER" id="PTHR13561:SF20">
    <property type="entry name" value="DNA TOPOISOMERASE 2-BINDING PROTEIN 1"/>
    <property type="match status" value="1"/>
</dbReference>
<feature type="domain" description="BRCT" evidence="19">
    <location>
        <begin position="194"/>
        <end position="283"/>
    </location>
</feature>
<keyword evidence="9" id="KW-0227">DNA damage</keyword>
<dbReference type="FunFam" id="3.40.50.10190:FF:000029">
    <property type="entry name" value="DNA topoisomerase II binding protein 1"/>
    <property type="match status" value="1"/>
</dbReference>
<dbReference type="Pfam" id="PF21298">
    <property type="entry name" value="TopBP1_BRCT0"/>
    <property type="match status" value="1"/>
</dbReference>
<reference evidence="20 21" key="1">
    <citation type="journal article" date="2011" name="Proc. Natl. Acad. Sci. U.S.A.">
        <title>Genetic diversity and population structure of the endangered marsupial Sarcophilus harrisii (Tasmanian devil).</title>
        <authorList>
            <person name="Miller W."/>
            <person name="Hayes V.M."/>
            <person name="Ratan A."/>
            <person name="Petersen D.C."/>
            <person name="Wittekindt N.E."/>
            <person name="Miller J."/>
            <person name="Walenz B."/>
            <person name="Knight J."/>
            <person name="Qi J."/>
            <person name="Zhao F."/>
            <person name="Wang Q."/>
            <person name="Bedoya-Reina O.C."/>
            <person name="Katiyar N."/>
            <person name="Tomsho L.P."/>
            <person name="Kasson L.M."/>
            <person name="Hardie R.A."/>
            <person name="Woodbridge P."/>
            <person name="Tindall E.A."/>
            <person name="Bertelsen M.F."/>
            <person name="Dixon D."/>
            <person name="Pyecroft S."/>
            <person name="Helgen K.M."/>
            <person name="Lesk A.M."/>
            <person name="Pringle T.H."/>
            <person name="Patterson N."/>
            <person name="Zhang Y."/>
            <person name="Kreiss A."/>
            <person name="Woods G.M."/>
            <person name="Jones M.E."/>
            <person name="Schuster S.C."/>
        </authorList>
    </citation>
    <scope>NUCLEOTIDE SEQUENCE [LARGE SCALE GENOMIC DNA]</scope>
</reference>
<feature type="region of interest" description="Disordered" evidence="18">
    <location>
        <begin position="770"/>
        <end position="794"/>
    </location>
</feature>
<dbReference type="GO" id="GO:0005813">
    <property type="term" value="C:centrosome"/>
    <property type="evidence" value="ECO:0007669"/>
    <property type="project" value="UniProtKB-SubCell"/>
</dbReference>
<feature type="domain" description="BRCT" evidence="19">
    <location>
        <begin position="873"/>
        <end position="964"/>
    </location>
</feature>
<keyword evidence="7" id="KW-0597">Phosphoprotein</keyword>
<dbReference type="CDD" id="cd17718">
    <property type="entry name" value="BRCT_TopBP1_rpt3"/>
    <property type="match status" value="1"/>
</dbReference>
<comment type="subcellular location">
    <subcellularLocation>
        <location evidence="2">Chromosome</location>
    </subcellularLocation>
    <subcellularLocation>
        <location evidence="3">Cytoplasm</location>
        <location evidence="3">Cytoskeleton</location>
        <location evidence="3">Microtubule organizing center</location>
        <location evidence="3">Centrosome</location>
    </subcellularLocation>
    <subcellularLocation>
        <location evidence="4">Cytoplasm</location>
        <location evidence="4">Cytoskeleton</location>
        <location evidence="4">Spindle pole</location>
    </subcellularLocation>
    <subcellularLocation>
        <location evidence="1">Nucleus</location>
    </subcellularLocation>
</comment>
<dbReference type="Ensembl" id="ENSSHAT00000013909.2">
    <property type="protein sequence ID" value="ENSSHAP00000013794.2"/>
    <property type="gene ID" value="ENSSHAG00000011795.2"/>
</dbReference>
<evidence type="ECO:0000256" key="8">
    <source>
        <dbReference type="ARBA" id="ARBA00022737"/>
    </source>
</evidence>
<dbReference type="GO" id="GO:0006270">
    <property type="term" value="P:DNA replication initiation"/>
    <property type="evidence" value="ECO:0007669"/>
    <property type="project" value="TreeGrafter"/>
</dbReference>
<dbReference type="InterPro" id="IPR049936">
    <property type="entry name" value="TopBP1_BRCT_8"/>
</dbReference>
<evidence type="ECO:0000313" key="20">
    <source>
        <dbReference type="Ensembl" id="ENSSHAP00000013794.2"/>
    </source>
</evidence>
<feature type="domain" description="BRCT" evidence="19">
    <location>
        <begin position="1210"/>
        <end position="1275"/>
    </location>
</feature>
<feature type="region of interest" description="Disordered" evidence="18">
    <location>
        <begin position="286"/>
        <end position="310"/>
    </location>
</feature>
<reference evidence="20" key="3">
    <citation type="submission" date="2025-09" db="UniProtKB">
        <authorList>
            <consortium name="Ensembl"/>
        </authorList>
    </citation>
    <scope>IDENTIFICATION</scope>
</reference>
<keyword evidence="6" id="KW-0963">Cytoplasm</keyword>
<keyword evidence="13" id="KW-0539">Nucleus</keyword>
<dbReference type="Pfam" id="PF00533">
    <property type="entry name" value="BRCT"/>
    <property type="match status" value="4"/>
</dbReference>
<dbReference type="Pfam" id="PF12738">
    <property type="entry name" value="PTCB-BRCT"/>
    <property type="match status" value="2"/>
</dbReference>
<dbReference type="GO" id="GO:0006281">
    <property type="term" value="P:DNA repair"/>
    <property type="evidence" value="ECO:0007669"/>
    <property type="project" value="UniProtKB-KW"/>
</dbReference>
<dbReference type="GO" id="GO:0005634">
    <property type="term" value="C:nucleus"/>
    <property type="evidence" value="ECO:0007669"/>
    <property type="project" value="UniProtKB-SubCell"/>
</dbReference>
<feature type="domain" description="BRCT" evidence="19">
    <location>
        <begin position="616"/>
        <end position="713"/>
    </location>
</feature>
<evidence type="ECO:0000256" key="17">
    <source>
        <dbReference type="ARBA" id="ARBA00081949"/>
    </source>
</evidence>
<dbReference type="FunFam" id="3.40.50.10190:FF:000018">
    <property type="entry name" value="DNA topoisomerase 2-binding protein 1"/>
    <property type="match status" value="1"/>
</dbReference>
<evidence type="ECO:0000256" key="3">
    <source>
        <dbReference type="ARBA" id="ARBA00004300"/>
    </source>
</evidence>
<dbReference type="InterPro" id="IPR001357">
    <property type="entry name" value="BRCT_dom"/>
</dbReference>
<dbReference type="FunFam" id="3.40.50.10190:FF:000021">
    <property type="entry name" value="DNA topoisomerase II binding protein 1"/>
    <property type="match status" value="1"/>
</dbReference>
<dbReference type="InterPro" id="IPR044737">
    <property type="entry name" value="TopBP1_BRCT_1"/>
</dbReference>
<evidence type="ECO:0000256" key="9">
    <source>
        <dbReference type="ARBA" id="ARBA00022763"/>
    </source>
</evidence>
<dbReference type="CDD" id="cd17731">
    <property type="entry name" value="BRCT_TopBP1_rpt2_like"/>
    <property type="match status" value="1"/>
</dbReference>
<evidence type="ECO:0000256" key="2">
    <source>
        <dbReference type="ARBA" id="ARBA00004286"/>
    </source>
</evidence>
<evidence type="ECO:0000256" key="16">
    <source>
        <dbReference type="ARBA" id="ARBA00075124"/>
    </source>
</evidence>
<evidence type="ECO:0000256" key="13">
    <source>
        <dbReference type="ARBA" id="ARBA00023242"/>
    </source>
</evidence>
<keyword evidence="11" id="KW-0234">DNA repair</keyword>
<feature type="region of interest" description="Disordered" evidence="18">
    <location>
        <begin position="1010"/>
        <end position="1040"/>
    </location>
</feature>
<evidence type="ECO:0000256" key="10">
    <source>
        <dbReference type="ARBA" id="ARBA00023125"/>
    </source>
</evidence>
<dbReference type="InterPro" id="IPR049542">
    <property type="entry name" value="TopBP1-like_BRCT0"/>
</dbReference>
<dbReference type="GO" id="GO:0000922">
    <property type="term" value="C:spindle pole"/>
    <property type="evidence" value="ECO:0007669"/>
    <property type="project" value="UniProtKB-SubCell"/>
</dbReference>
<dbReference type="GO" id="GO:0005694">
    <property type="term" value="C:chromosome"/>
    <property type="evidence" value="ECO:0007669"/>
    <property type="project" value="UniProtKB-SubCell"/>
</dbReference>
<dbReference type="Gene3D" id="3.40.50.10190">
    <property type="entry name" value="BRCT domain"/>
    <property type="match status" value="9"/>
</dbReference>
<keyword evidence="21" id="KW-1185">Reference proteome</keyword>
<dbReference type="InterPro" id="IPR057595">
    <property type="entry name" value="TopB1_SLF1_BRCT"/>
</dbReference>
<dbReference type="InterPro" id="IPR036420">
    <property type="entry name" value="BRCT_dom_sf"/>
</dbReference>
<evidence type="ECO:0000256" key="6">
    <source>
        <dbReference type="ARBA" id="ARBA00022490"/>
    </source>
</evidence>
<evidence type="ECO:0000313" key="21">
    <source>
        <dbReference type="Proteomes" id="UP000007648"/>
    </source>
</evidence>
<evidence type="ECO:0000256" key="11">
    <source>
        <dbReference type="ARBA" id="ARBA00023204"/>
    </source>
</evidence>
<evidence type="ECO:0000256" key="18">
    <source>
        <dbReference type="SAM" id="MobiDB-lite"/>
    </source>
</evidence>
<evidence type="ECO:0000256" key="12">
    <source>
        <dbReference type="ARBA" id="ARBA00023212"/>
    </source>
</evidence>
<evidence type="ECO:0000256" key="14">
    <source>
        <dbReference type="ARBA" id="ARBA00061360"/>
    </source>
</evidence>
<sequence length="1446" mass="162533">MSGSDRDPCVKFVKAQGNSELFFSAFGSMKEYMSEEYLQTLIEEEALSVKESDKSLYICEPFSGIAFDHLQKLGCRIVGPQVIIFCIQHQRCVPKSEYPVYNMIMADIIISCTSLDKGTKKEIHKYVQMMGGRFCRDLNMSVTHLIAGEVGSKKYLVAASLGKPIMLPSWIKELWKKSQENSMTQHKDINMEDFKCPLFFGCTICVSGLCTLERRAIQQLTSEHGGQYMGHLQMNKCTHLIVQEPKGQKYEYAKRWNVHCVTIEWFYHSIEKGFCQDEAMYKTESISETKSEPRISTTAGQNNEAGGYTNESIHNSVVNNSLGSLLENLQNLDINAFQGPVDLLNGCRIYLCGFSGRKLDKLRRLINCGGGVRFNQLNEDVTHVIVGDYDDELKQFWTKSTHRPHVVGPNWLLECFSKGYLLSEEPYIHLNYQPMEITVSDQPRMKSTLSKKNNSFSKKEFVDPEKHQKADEDLLSQYVNDHKTDEGEKLENGIFNDSTHTTVQGDNQSLLSHSSLPETSTIIEGLFIRKKFLVVGFSEEDESCIADVIKENAGKILPLQSRTIADYAVVPLLGCEVESTVGEVVTNTWLITCIEQQNLFDPESNPLFTPVPVLEGSGTPLENCVLSFSQFVGAEKDSLVYLANLLGARVQEFFVRKDSEKKDMLASTHLIVKQPDGSKYQAAQKWGLPAVSMAWILETAKLGKRADECKFMVGNLPKPEGSFETQMTIETYSDASENSSTVLEPERKPPVTPLDVNRFQSKTFHTVISQHTRKSSAPPVEVQPLPKEPSLHLDTPSKFLSKDKLFKPSFDVKDALAALGTPLGPSQRSRRMSTPLSEVIGKNLKLALANSTRHTVALTASPVLKNAQTEKEEDPKPLHNVVICVSKKLSKKQSELNTIAASLGADYRWSFDETVTHFIYQGRPNDTNREYKAVKERGIHIVSEHWLLEPLLHLSLEGNDEDMVIDPKEIKSTNGEIPNIPKGALTQTLEMRKSFQKQLQEIMSATSIVKHHGQRNSLSRNGCDSSSSTPDSTRSLRSGRSRVLEALRQSRLAIADVNTEPSQSEQIIWDDPTAREERARLASNLQWPTCPTQYPEFQTNVKNLEDSAFQESLQDSAVTEHTLCDPGDVSVTEAPKELLCEDLETTAKDSHFIPTPQAPSIAFPLANPPVAPHPKEKIVQTEETPEELEKQYRFQLSSLNPQERIDYCHLIEELGGLVLEKQCFDPSCTHIIVGHPLRNEKYLASMAAGKWILHRSYLEACRAAGHFVQEEEYEWGSSSILDVLTGINIQQKKLALAAMRWRKRIQKKQEEGIMEGAFSGWKVILNVDQSREAGFRRLLQSGGAKVLPGHSVPLFKEATHLFADFSKLKPDDSRANIAEAAAQKVSCLKPEYIADYLMQESPPLSDQYSLPEAVSFLQNNKETGTALPEKRKIPTEINKFKRPRIY</sequence>
<dbReference type="CDD" id="cd17738">
    <property type="entry name" value="BRCT_TopBP1_rpt7"/>
    <property type="match status" value="1"/>
</dbReference>
<dbReference type="FunFam" id="3.40.50.10190:FF:000022">
    <property type="entry name" value="DNA topoisomerase II binding protein 1"/>
    <property type="match status" value="1"/>
</dbReference>
<evidence type="ECO:0000256" key="5">
    <source>
        <dbReference type="ARBA" id="ARBA00022454"/>
    </source>
</evidence>
<dbReference type="CDD" id="cd18434">
    <property type="entry name" value="BRCT_TopBP1_rpt5"/>
    <property type="match status" value="1"/>
</dbReference>
<dbReference type="GO" id="GO:0003677">
    <property type="term" value="F:DNA binding"/>
    <property type="evidence" value="ECO:0007669"/>
    <property type="project" value="UniProtKB-KW"/>
</dbReference>
<reference evidence="20" key="2">
    <citation type="submission" date="2025-08" db="UniProtKB">
        <authorList>
            <consortium name="Ensembl"/>
        </authorList>
    </citation>
    <scope>IDENTIFICATION</scope>
</reference>
<name>G3WED9_SARHA</name>
<dbReference type="GO" id="GO:0007095">
    <property type="term" value="P:mitotic G2 DNA damage checkpoint signaling"/>
    <property type="evidence" value="ECO:0007669"/>
    <property type="project" value="TreeGrafter"/>
</dbReference>
<keyword evidence="8" id="KW-0677">Repeat</keyword>